<evidence type="ECO:0000256" key="6">
    <source>
        <dbReference type="SAM" id="SignalP"/>
    </source>
</evidence>
<evidence type="ECO:0000313" key="9">
    <source>
        <dbReference type="Proteomes" id="UP001243009"/>
    </source>
</evidence>
<keyword evidence="3" id="KW-0479">Metal-binding</keyword>
<accession>A0ABT9DTA2</accession>
<evidence type="ECO:0000256" key="2">
    <source>
        <dbReference type="ARBA" id="ARBA00007749"/>
    </source>
</evidence>
<comment type="caution">
    <text evidence="8">The sequence shown here is derived from an EMBL/GenBank/DDBJ whole genome shotgun (WGS) entry which is preliminary data.</text>
</comment>
<evidence type="ECO:0000256" key="1">
    <source>
        <dbReference type="ARBA" id="ARBA00001947"/>
    </source>
</evidence>
<dbReference type="SUPFAM" id="SSF56281">
    <property type="entry name" value="Metallo-hydrolase/oxidoreductase"/>
    <property type="match status" value="1"/>
</dbReference>
<keyword evidence="6" id="KW-0732">Signal</keyword>
<dbReference type="RefSeq" id="WP_305101986.1">
    <property type="nucleotide sequence ID" value="NZ_JAUTWS010000002.1"/>
</dbReference>
<dbReference type="InterPro" id="IPR001279">
    <property type="entry name" value="Metallo-B-lactamas"/>
</dbReference>
<evidence type="ECO:0000313" key="8">
    <source>
        <dbReference type="EMBL" id="MDO9707113.1"/>
    </source>
</evidence>
<keyword evidence="5" id="KW-0862">Zinc</keyword>
<dbReference type="InterPro" id="IPR051013">
    <property type="entry name" value="MBL_superfamily_lactonases"/>
</dbReference>
<proteinExistence type="inferred from homology"/>
<reference evidence="8 9" key="1">
    <citation type="submission" date="2023-08" db="EMBL/GenBank/DDBJ databases">
        <title>The draft genome sequence of Paracraurococcus sp. LOR1-02.</title>
        <authorList>
            <person name="Kingkaew E."/>
            <person name="Tanasupawat S."/>
        </authorList>
    </citation>
    <scope>NUCLEOTIDE SEQUENCE [LARGE SCALE GENOMIC DNA]</scope>
    <source>
        <strain evidence="8 9">LOR1-02</strain>
    </source>
</reference>
<feature type="chain" id="PRO_5047217856" evidence="6">
    <location>
        <begin position="25"/>
        <end position="298"/>
    </location>
</feature>
<evidence type="ECO:0000259" key="7">
    <source>
        <dbReference type="SMART" id="SM00849"/>
    </source>
</evidence>
<feature type="signal peptide" evidence="6">
    <location>
        <begin position="1"/>
        <end position="24"/>
    </location>
</feature>
<dbReference type="PANTHER" id="PTHR42978:SF2">
    <property type="entry name" value="102 KBASES UNSTABLE REGION: FROM 1 TO 119443"/>
    <property type="match status" value="1"/>
</dbReference>
<gene>
    <name evidence="8" type="ORF">Q7A36_02080</name>
</gene>
<comment type="cofactor">
    <cofactor evidence="1">
        <name>Zn(2+)</name>
        <dbReference type="ChEBI" id="CHEBI:29105"/>
    </cofactor>
</comment>
<dbReference type="Gene3D" id="3.60.15.10">
    <property type="entry name" value="Ribonuclease Z/Hydroxyacylglutathione hydrolase-like"/>
    <property type="match status" value="1"/>
</dbReference>
<dbReference type="InterPro" id="IPR036866">
    <property type="entry name" value="RibonucZ/Hydroxyglut_hydro"/>
</dbReference>
<comment type="similarity">
    <text evidence="2">Belongs to the metallo-beta-lactamase superfamily.</text>
</comment>
<name>A0ABT9DTA2_9PROT</name>
<evidence type="ECO:0000256" key="4">
    <source>
        <dbReference type="ARBA" id="ARBA00022801"/>
    </source>
</evidence>
<sequence>MRSRKTLAAFGLLAGLLFGTAAEAQGQAQSQDIKLYAFSSGALTLGKGALVNLAPMEPQIQVPVGFYVVRHPKGTVLFDTGNNDRIITDPSYWGASFTAMKPVNTPDVAIDAQLRKIGLSPNDITYVVVSHLHLDHGGNVGKFPNSTLIVQKTEVQNAFWPEPGTGGPYMIGDVLPLRSANTDNPNAVKMIQLNGDHDIFGDGTLVVKRWVAHTPGSQMMTVKLKNTGLIILTGDNVYFRENVEKNTPPNIALAYSTTGFFTAFEWIRRMMATENANFFTAHDPDAFKAMKKAPEFYD</sequence>
<dbReference type="Proteomes" id="UP001243009">
    <property type="component" value="Unassembled WGS sequence"/>
</dbReference>
<protein>
    <submittedName>
        <fullName evidence="8">N-acyl homoserine lactonase family protein</fullName>
    </submittedName>
</protein>
<dbReference type="SMART" id="SM00849">
    <property type="entry name" value="Lactamase_B"/>
    <property type="match status" value="1"/>
</dbReference>
<evidence type="ECO:0000256" key="3">
    <source>
        <dbReference type="ARBA" id="ARBA00022723"/>
    </source>
</evidence>
<keyword evidence="9" id="KW-1185">Reference proteome</keyword>
<feature type="domain" description="Metallo-beta-lactamase" evidence="7">
    <location>
        <begin position="63"/>
        <end position="282"/>
    </location>
</feature>
<keyword evidence="4" id="KW-0378">Hydrolase</keyword>
<organism evidence="8 9">
    <name type="scientific">Paracraurococcus lichenis</name>
    <dbReference type="NCBI Taxonomy" id="3064888"/>
    <lineage>
        <taxon>Bacteria</taxon>
        <taxon>Pseudomonadati</taxon>
        <taxon>Pseudomonadota</taxon>
        <taxon>Alphaproteobacteria</taxon>
        <taxon>Acetobacterales</taxon>
        <taxon>Roseomonadaceae</taxon>
        <taxon>Paracraurococcus</taxon>
    </lineage>
</organism>
<evidence type="ECO:0000256" key="5">
    <source>
        <dbReference type="ARBA" id="ARBA00022833"/>
    </source>
</evidence>
<dbReference type="EMBL" id="JAUTWS010000002">
    <property type="protein sequence ID" value="MDO9707113.1"/>
    <property type="molecule type" value="Genomic_DNA"/>
</dbReference>
<dbReference type="CDD" id="cd07729">
    <property type="entry name" value="AHL_lactonase_MBL-fold"/>
    <property type="match status" value="1"/>
</dbReference>
<dbReference type="Pfam" id="PF00753">
    <property type="entry name" value="Lactamase_B"/>
    <property type="match status" value="1"/>
</dbReference>
<dbReference type="PANTHER" id="PTHR42978">
    <property type="entry name" value="QUORUM-QUENCHING LACTONASE YTNP-RELATED-RELATED"/>
    <property type="match status" value="1"/>
</dbReference>